<dbReference type="OrthoDB" id="5983002at2759"/>
<name>A0A6S7K1F4_PARCT</name>
<dbReference type="GO" id="GO:0004842">
    <property type="term" value="F:ubiquitin-protein transferase activity"/>
    <property type="evidence" value="ECO:0007669"/>
    <property type="project" value="InterPro"/>
</dbReference>
<dbReference type="PANTHER" id="PTHR22605:SF16">
    <property type="entry name" value="E3 UBIQUITIN-PROTEIN LIGASE RNF213"/>
    <property type="match status" value="1"/>
</dbReference>
<feature type="non-terminal residue" evidence="1">
    <location>
        <position position="322"/>
    </location>
</feature>
<organism evidence="1 2">
    <name type="scientific">Paramuricea clavata</name>
    <name type="common">Red gorgonian</name>
    <name type="synonym">Violescent sea-whip</name>
    <dbReference type="NCBI Taxonomy" id="317549"/>
    <lineage>
        <taxon>Eukaryota</taxon>
        <taxon>Metazoa</taxon>
        <taxon>Cnidaria</taxon>
        <taxon>Anthozoa</taxon>
        <taxon>Octocorallia</taxon>
        <taxon>Malacalcyonacea</taxon>
        <taxon>Plexauridae</taxon>
        <taxon>Paramuricea</taxon>
    </lineage>
</organism>
<protein>
    <submittedName>
        <fullName evidence="1">Uncharacterized protein</fullName>
    </submittedName>
</protein>
<dbReference type="AlphaFoldDB" id="A0A6S7K1F4"/>
<dbReference type="EMBL" id="CACRXK020011636">
    <property type="protein sequence ID" value="CAB4021811.1"/>
    <property type="molecule type" value="Genomic_DNA"/>
</dbReference>
<dbReference type="GO" id="GO:0016887">
    <property type="term" value="F:ATP hydrolysis activity"/>
    <property type="evidence" value="ECO:0007669"/>
    <property type="project" value="InterPro"/>
</dbReference>
<keyword evidence="2" id="KW-1185">Reference proteome</keyword>
<evidence type="ECO:0000313" key="2">
    <source>
        <dbReference type="Proteomes" id="UP001152795"/>
    </source>
</evidence>
<comment type="caution">
    <text evidence="1">The sequence shown here is derived from an EMBL/GenBank/DDBJ whole genome shotgun (WGS) entry which is preliminary data.</text>
</comment>
<evidence type="ECO:0000313" key="1">
    <source>
        <dbReference type="EMBL" id="CAB4021811.1"/>
    </source>
</evidence>
<dbReference type="PANTHER" id="PTHR22605">
    <property type="entry name" value="RZ-TYPE DOMAIN-CONTAINING PROTEIN"/>
    <property type="match status" value="1"/>
</dbReference>
<gene>
    <name evidence="1" type="ORF">PACLA_8A044711</name>
</gene>
<reference evidence="1" key="1">
    <citation type="submission" date="2020-04" db="EMBL/GenBank/DDBJ databases">
        <authorList>
            <person name="Alioto T."/>
            <person name="Alioto T."/>
            <person name="Gomez Garrido J."/>
        </authorList>
    </citation>
    <scope>NUCLEOTIDE SEQUENCE</scope>
    <source>
        <strain evidence="1">A484AB</strain>
    </source>
</reference>
<proteinExistence type="predicted"/>
<sequence>MEDVETVKLLKVKEGSKNAQILSTSKVLERALRTIHGHQNSLNIDCLRDIAGIRAALDVLSTYLGDDFVENVKHFQALPKCLETAKHLCSNSIRSVLHLFLLKQLVRHDPNGIDAVKERCKRTELKWIMPPQSEEQDKTPDIFIIHHENYRTVREALGKAILTSNMDDLNVVIQEDLQAQPIARSCYVLLALFREITSSFSLVNAEDRIPDRILGKLSQYIEGMQFLPNELKGLAGNFLTNFGNANSKLLQLSPRQSTNDRRLIEVLVHFLIVMKCLPQNRLLQPLTNLALNPAVMMNAFIPTMPHDDAPEVLGAIPDGRPY</sequence>
<accession>A0A6S7K1F4</accession>
<dbReference type="InterPro" id="IPR031248">
    <property type="entry name" value="RNF213"/>
</dbReference>
<dbReference type="Proteomes" id="UP001152795">
    <property type="component" value="Unassembled WGS sequence"/>
</dbReference>